<dbReference type="Proteomes" id="UP000230557">
    <property type="component" value="Unassembled WGS sequence"/>
</dbReference>
<accession>A0A2H0VEH1</accession>
<evidence type="ECO:0000313" key="2">
    <source>
        <dbReference type="Proteomes" id="UP000230557"/>
    </source>
</evidence>
<sequence length="1220" mass="141204">MVRVLQYNNNFMSKAGQYNYKGINAQAWAAMSLFLQYVRDSKFTSIQLEGANFEDFNLIFNDGKKIICESKDRKEKFSYPHLKALLENISGKGAITDKDEILVICSKANADLISDVRNVKYFDELQKKFTKKGYSAKLLSLLPKVQFWVVPASFNKEVIYSLFAELINFWLPPEDIKRFVDSILIQKIYKGSASGATYSRSDILKEIEEFKKEIQKGSDYFNLRTKKDKQFKELEKIVKGNGKITLGSRSISAFSTRWDLMSFAMDRLKTRSDLDLKKWGDLWQLNRVYYFTFGIFHVFEANLQTDKNRKYILGYIKKYTKTIRGFYRSDFFDVDVVKIVTKIIEGADGTNYFNDAFAIIKDLITFNEKEFFYLKDSGYDRGEWEKGEICKLLHKIYTRADATLKQKVFDLLVSGFNVTEDDGEFIHHAPTDVYGILREWLDDDFKGRFNKIVKLASDQYQRYYKKFGSKVEFKGWEHMGGGTSFGPGGHHVGDRHFVGFILVPAIRKYYDADKIKGWKFIKQHCITTTAKVSKTKPDFLNRSVYEIVLSRYTDPDKKISNEAFTILKEFILSRRGIPHKTDLIYQAVVGSSMTDEKKWRLVEITTKKYGIPVNPFAEQIVTDLAKKSYGPAKTTLKQWFADPKYYKNFRFDLDSVSSIKALLDSDLVFAVELFKALITSDYIKNGKSDHFGAYTVAALLNEIIRRDYAMGLSILRLLEKEEKLSDDQQIIYSFSLFNHHGNDDSDDQELLLKVYNEVVNPFLKKHGDDIAKICQRLTDANCREAFVQFAARLAAKKRMADALRIVRVFINDPDPYLPGKDPHDPEDKYNEHKSILEGKEPSSIRSVRGWCGWVLMKCSILDGRDQVLEVIELTKKLINDQNYYTIHMACFALGQIARNRLTVLPSNRNILFFNDDQKTALQMAKGVEAIAFDLLDRLVTWPALVQKAMTKSVLHVFDPIRALNEQDSLRIVNALAKLPADVTEESAPLFIYYAEFRKNAYTSWRFGMPGLYDDLGPEKYDEKKFKAILIETIKELQKRDPDSCFRFASSVEHAMREASGDEISKNTEIALEYLELLSNVYAHNVFNLTYQILEKKFGSPDKYIDRWYSLLIKCLGVEKEFYEEQAKKGNMANVYWYPALYHSRIMELVHEKLGQAKFMQVAKIFFSFPKELDLRETANLVSIIQQIAKKDKDAKVIIKMLIDKNPSKYWSLKDKAKKST</sequence>
<dbReference type="SUPFAM" id="SSF48371">
    <property type="entry name" value="ARM repeat"/>
    <property type="match status" value="1"/>
</dbReference>
<evidence type="ECO:0000313" key="1">
    <source>
        <dbReference type="EMBL" id="PIR97524.1"/>
    </source>
</evidence>
<organism evidence="1 2">
    <name type="scientific">Candidatus Doudnabacteria bacterium CG10_big_fil_rev_8_21_14_0_10_41_10</name>
    <dbReference type="NCBI Taxonomy" id="1974551"/>
    <lineage>
        <taxon>Bacteria</taxon>
        <taxon>Candidatus Doudnaibacteriota</taxon>
    </lineage>
</organism>
<reference evidence="2" key="1">
    <citation type="submission" date="2017-09" db="EMBL/GenBank/DDBJ databases">
        <title>Depth-based differentiation of microbial function through sediment-hosted aquifers and enrichment of novel symbionts in the deep terrestrial subsurface.</title>
        <authorList>
            <person name="Probst A.J."/>
            <person name="Ladd B."/>
            <person name="Jarett J.K."/>
            <person name="Geller-Mcgrath D.E."/>
            <person name="Sieber C.M.K."/>
            <person name="Emerson J.B."/>
            <person name="Anantharaman K."/>
            <person name="Thomas B.C."/>
            <person name="Malmstrom R."/>
            <person name="Stieglmeier M."/>
            <person name="Klingl A."/>
            <person name="Woyke T."/>
            <person name="Ryan C.M."/>
            <person name="Banfield J.F."/>
        </authorList>
    </citation>
    <scope>NUCLEOTIDE SEQUENCE [LARGE SCALE GENOMIC DNA]</scope>
</reference>
<comment type="caution">
    <text evidence="1">The sequence shown here is derived from an EMBL/GenBank/DDBJ whole genome shotgun (WGS) entry which is preliminary data.</text>
</comment>
<name>A0A2H0VEH1_9BACT</name>
<dbReference type="InterPro" id="IPR016024">
    <property type="entry name" value="ARM-type_fold"/>
</dbReference>
<dbReference type="EMBL" id="PFAJ01000012">
    <property type="protein sequence ID" value="PIR97524.1"/>
    <property type="molecule type" value="Genomic_DNA"/>
</dbReference>
<protein>
    <submittedName>
        <fullName evidence="1">Uncharacterized protein</fullName>
    </submittedName>
</protein>
<gene>
    <name evidence="1" type="ORF">COT91_00930</name>
</gene>
<dbReference type="AlphaFoldDB" id="A0A2H0VEH1"/>
<proteinExistence type="predicted"/>